<dbReference type="WBParaSite" id="PS1159_v2.g22473.t1">
    <property type="protein sequence ID" value="PS1159_v2.g22473.t1"/>
    <property type="gene ID" value="PS1159_v2.g22473"/>
</dbReference>
<sequence>MVTLADFQFTKEVGRGAYGIVHEVKRRATNEVFAMKVINFNITGDGVPQSVIREMGALMAVKKYNHNNIVRLYEVFINQTLTHNNLYILYEKCDWDLHHFLENIPRSMNESQCQWFGHQIFLGLEFLHENGIVHRDIKPQNILVNKDQTLKIADFGLARNMSLHASFTTTVVTLWYRSPELLLQCAYNSSVDIWSAGCIVAELFSRQALFPLNTETELLFAIVEKLGTPHPEEWPHDSVVEHSTFPKHPKRSVSSICPILLNYPSVTNLIDSTLSFVAPLRPTAAVCLQHPWFQHMNPPVFTNR</sequence>
<organism evidence="1 2">
    <name type="scientific">Panagrolaimus sp. PS1159</name>
    <dbReference type="NCBI Taxonomy" id="55785"/>
    <lineage>
        <taxon>Eukaryota</taxon>
        <taxon>Metazoa</taxon>
        <taxon>Ecdysozoa</taxon>
        <taxon>Nematoda</taxon>
        <taxon>Chromadorea</taxon>
        <taxon>Rhabditida</taxon>
        <taxon>Tylenchina</taxon>
        <taxon>Panagrolaimomorpha</taxon>
        <taxon>Panagrolaimoidea</taxon>
        <taxon>Panagrolaimidae</taxon>
        <taxon>Panagrolaimus</taxon>
    </lineage>
</organism>
<name>A0AC35FZZ7_9BILA</name>
<evidence type="ECO:0000313" key="2">
    <source>
        <dbReference type="WBParaSite" id="PS1159_v2.g22473.t1"/>
    </source>
</evidence>
<reference evidence="2" key="1">
    <citation type="submission" date="2022-11" db="UniProtKB">
        <authorList>
            <consortium name="WormBaseParasite"/>
        </authorList>
    </citation>
    <scope>IDENTIFICATION</scope>
</reference>
<accession>A0AC35FZZ7</accession>
<proteinExistence type="predicted"/>
<protein>
    <submittedName>
        <fullName evidence="2">Protein kinase domain-containing protein</fullName>
    </submittedName>
</protein>
<dbReference type="Proteomes" id="UP000887580">
    <property type="component" value="Unplaced"/>
</dbReference>
<evidence type="ECO:0000313" key="1">
    <source>
        <dbReference type="Proteomes" id="UP000887580"/>
    </source>
</evidence>